<evidence type="ECO:0000313" key="5">
    <source>
        <dbReference type="Proteomes" id="UP000054408"/>
    </source>
</evidence>
<dbReference type="SMART" id="SM00239">
    <property type="entry name" value="C2"/>
    <property type="match status" value="1"/>
</dbReference>
<evidence type="ECO:0000313" key="4">
    <source>
        <dbReference type="EMBL" id="KNC51956.1"/>
    </source>
</evidence>
<dbReference type="CDD" id="cd00030">
    <property type="entry name" value="C2"/>
    <property type="match status" value="1"/>
</dbReference>
<protein>
    <recommendedName>
        <fullName evidence="6">SAC domain-containing protein</fullName>
    </recommendedName>
</protein>
<dbReference type="OrthoDB" id="405996at2759"/>
<reference evidence="4 5" key="1">
    <citation type="submission" date="2010-05" db="EMBL/GenBank/DDBJ databases">
        <title>The Genome Sequence of Thecamonas trahens ATCC 50062.</title>
        <authorList>
            <consortium name="The Broad Institute Genome Sequencing Platform"/>
            <person name="Russ C."/>
            <person name="Cuomo C."/>
            <person name="Shea T."/>
            <person name="Young S.K."/>
            <person name="Zeng Q."/>
            <person name="Koehrsen M."/>
            <person name="Haas B."/>
            <person name="Borodovsky M."/>
            <person name="Guigo R."/>
            <person name="Alvarado L."/>
            <person name="Berlin A."/>
            <person name="Bochicchio J."/>
            <person name="Borenstein D."/>
            <person name="Chapman S."/>
            <person name="Chen Z."/>
            <person name="Freedman E."/>
            <person name="Gellesch M."/>
            <person name="Goldberg J."/>
            <person name="Griggs A."/>
            <person name="Gujja S."/>
            <person name="Heilman E."/>
            <person name="Heiman D."/>
            <person name="Hepburn T."/>
            <person name="Howarth C."/>
            <person name="Jen D."/>
            <person name="Larson L."/>
            <person name="Mehta T."/>
            <person name="Park D."/>
            <person name="Pearson M."/>
            <person name="Roberts A."/>
            <person name="Saif S."/>
            <person name="Shenoy N."/>
            <person name="Sisk P."/>
            <person name="Stolte C."/>
            <person name="Sykes S."/>
            <person name="Thomson T."/>
            <person name="Walk T."/>
            <person name="White J."/>
            <person name="Yandava C."/>
            <person name="Burger G."/>
            <person name="Gray M.W."/>
            <person name="Holland P.W.H."/>
            <person name="King N."/>
            <person name="Lang F.B.F."/>
            <person name="Roger A.J."/>
            <person name="Ruiz-Trillo I."/>
            <person name="Lander E."/>
            <person name="Nusbaum C."/>
        </authorList>
    </citation>
    <scope>NUCLEOTIDE SEQUENCE [LARGE SCALE GENOMIC DNA]</scope>
    <source>
        <strain evidence="4 5">ATCC 50062</strain>
    </source>
</reference>
<dbReference type="PANTHER" id="PTHR45662">
    <property type="entry name" value="PHOSPHATIDYLINOSITIDE PHOSPHATASE SAC1"/>
    <property type="match status" value="1"/>
</dbReference>
<dbReference type="PANTHER" id="PTHR45662:SF7">
    <property type="entry name" value="SACI DOMAIN PROTEIN (AFU_ORTHOLOGUE AFUA_1G15890)"/>
    <property type="match status" value="1"/>
</dbReference>
<dbReference type="InterPro" id="IPR029044">
    <property type="entry name" value="Nucleotide-diphossugar_trans"/>
</dbReference>
<dbReference type="InterPro" id="IPR000008">
    <property type="entry name" value="C2_dom"/>
</dbReference>
<dbReference type="PROSITE" id="PS50275">
    <property type="entry name" value="SAC"/>
    <property type="match status" value="1"/>
</dbReference>
<dbReference type="InterPro" id="IPR035892">
    <property type="entry name" value="C2_domain_sf"/>
</dbReference>
<feature type="domain" description="C2" evidence="2">
    <location>
        <begin position="1256"/>
        <end position="1375"/>
    </location>
</feature>
<dbReference type="RefSeq" id="XP_013755632.1">
    <property type="nucleotide sequence ID" value="XM_013900178.1"/>
</dbReference>
<feature type="compositionally biased region" description="Pro residues" evidence="1">
    <location>
        <begin position="435"/>
        <end position="454"/>
    </location>
</feature>
<feature type="region of interest" description="Disordered" evidence="1">
    <location>
        <begin position="425"/>
        <end position="475"/>
    </location>
</feature>
<evidence type="ECO:0000259" key="3">
    <source>
        <dbReference type="PROSITE" id="PS50275"/>
    </source>
</evidence>
<name>A0A0L0DIM5_THETB</name>
<evidence type="ECO:0000256" key="1">
    <source>
        <dbReference type="SAM" id="MobiDB-lite"/>
    </source>
</evidence>
<dbReference type="InterPro" id="IPR001173">
    <property type="entry name" value="Glyco_trans_2-like"/>
</dbReference>
<dbReference type="Pfam" id="PF02383">
    <property type="entry name" value="Syja_N"/>
    <property type="match status" value="1"/>
</dbReference>
<dbReference type="Pfam" id="PF00535">
    <property type="entry name" value="Glycos_transf_2"/>
    <property type="match status" value="1"/>
</dbReference>
<dbReference type="SUPFAM" id="SSF49562">
    <property type="entry name" value="C2 domain (Calcium/lipid-binding domain, CaLB)"/>
    <property type="match status" value="2"/>
</dbReference>
<dbReference type="eggNOG" id="KOG2059">
    <property type="taxonomic scope" value="Eukaryota"/>
</dbReference>
<dbReference type="GO" id="GO:0043812">
    <property type="term" value="F:phosphatidylinositol-4-phosphate phosphatase activity"/>
    <property type="evidence" value="ECO:0007669"/>
    <property type="project" value="TreeGrafter"/>
</dbReference>
<dbReference type="GeneID" id="25570062"/>
<dbReference type="GO" id="GO:0005783">
    <property type="term" value="C:endoplasmic reticulum"/>
    <property type="evidence" value="ECO:0007669"/>
    <property type="project" value="TreeGrafter"/>
</dbReference>
<dbReference type="PRINTS" id="PR00360">
    <property type="entry name" value="C2DOMAIN"/>
</dbReference>
<dbReference type="STRING" id="461836.A0A0L0DIM5"/>
<feature type="domain" description="SAC" evidence="3">
    <location>
        <begin position="93"/>
        <end position="510"/>
    </location>
</feature>
<dbReference type="Pfam" id="PF00168">
    <property type="entry name" value="C2"/>
    <property type="match status" value="2"/>
</dbReference>
<keyword evidence="5" id="KW-1185">Reference proteome</keyword>
<dbReference type="CDD" id="cd00761">
    <property type="entry name" value="Glyco_tranf_GTA_type"/>
    <property type="match status" value="1"/>
</dbReference>
<proteinExistence type="predicted"/>
<dbReference type="EMBL" id="GL349471">
    <property type="protein sequence ID" value="KNC51956.1"/>
    <property type="molecule type" value="Genomic_DNA"/>
</dbReference>
<gene>
    <name evidence="4" type="ORF">AMSG_12147</name>
</gene>
<dbReference type="Gene3D" id="3.90.550.10">
    <property type="entry name" value="Spore Coat Polysaccharide Biosynthesis Protein SpsA, Chain A"/>
    <property type="match status" value="1"/>
</dbReference>
<feature type="compositionally biased region" description="Low complexity" evidence="1">
    <location>
        <begin position="425"/>
        <end position="434"/>
    </location>
</feature>
<evidence type="ECO:0000259" key="2">
    <source>
        <dbReference type="PROSITE" id="PS50004"/>
    </source>
</evidence>
<sequence length="1378" mass="145875">MLIGKFDVYVESNAVRPEVGNRVAAMTCLAVVGLVPTPLHTLLVMVAEAKHVGTLLGAHHVYAVERVVVLPVGPPQIAFSGSTKQAARIEAEVKKVLESGGVYYSHTYDLSLRLEAAVRFGFQPHAGDASANRSVSWKVCHPEMVWNFAATAVFREAGADRWIVPMIHGFVGFVVGTKIGSAWVDLALISRRSTNRAGVRYHRRGIDDNGHVANAVETEQVVHVNAANRVGAAADDQAHVFSFVLLRGSIPLFWTQGGPGDDSLKPKARLARTLLESYEAMRHHFDDLTREYGRVATVNLVNKGGHEGGVGSAFETLLAELPGNESWLAAQLWFDFHDRGFDAIPSDVIGPLDSILLEMGYTWALPDPQLPLCSSQAGVIRVNCMDCLDRTNVVQSLLAKHVLALQLARIGIEWGTLSSSSGSTAGAAGASFADPSPPPRPASTVPPPSKPLPRLPGNSSSKPLPPSPRGMRKTMAASAPNIPLVEGSFLDKFYDTWTQNADAIAKQYTGTGAMKTNMLKSKGRSLRGLLKDGMTSVGRMYKGAFIDSYRQAAIDMLLGYPSLPLDELASASAAAGGENAARPGDPPPLLSLALIRGACTLLGSSLGSVQGWELSDAAGRTAVLLLTPTGLGFAAYAGSDADFRAPEIVLELGLADLVSVHGEPNSDSSRYMLRLTFSGTRDIESLELTAPAQIVAEGLGAQMQYLQSISRTFAAAGVLTSETLATGAAADAARAAASGSGSATSGFSSSVKSLFRKKPKLSSLHGSRGVSRVNAHLARALKASAAATDSVSGASGSRPLISIVITTHNNNQPSNTDASETEISELIASLVGQRVGGLRATSAAPGGQAGIGCEVIFVDDGSDDGTAAELDGSVEALKAAGYANVVVVPRGLSCGSPACGRNMGAALAAGEWLLCLDGDDMLPEGTIGRYVEAVAGSLLEGEAESKQTNVVLGGHVLVGETGWVDELGIDHRWRCEPYSAGGIYAANSVPSHALVHRTLWQAAGGYNELLPSLEDWIYWWAVQEVADVALECIEGNTLDYRQHARSGSRNAGSVDMGPYVRAAMATMAPTAVGYDAVAAAVALLRTAPASFEATWFNPLLVRRPRERAILLWRALGRLGRGDDAAGLVDALAAVAGTSTAGPHLGLDLLALDVYCTARESRAGTGSELPRCSRAAGYPGWLLRTDPGAPAFDADFEFSLNGDFERIRIIVWDAFSNKHRPTYLGELLLSERAMMASPEVKDWFPIYRNPMSDGVLVTGEVLLDILYEPEACKISVTVARAVDLAAQDTNGLSDPYVKLVFGKVKKQSEVQKMTLNPVYNTTFELKIKKSSPRSLTLSFWDWDLASADDFMGQVKVFSATSPRASAASGGGFSMGARRL</sequence>
<accession>A0A0L0DIM5</accession>
<dbReference type="eggNOG" id="KOG1890">
    <property type="taxonomic scope" value="Eukaryota"/>
</dbReference>
<dbReference type="SUPFAM" id="SSF53448">
    <property type="entry name" value="Nucleotide-diphospho-sugar transferases"/>
    <property type="match status" value="1"/>
</dbReference>
<evidence type="ECO:0008006" key="6">
    <source>
        <dbReference type="Google" id="ProtNLM"/>
    </source>
</evidence>
<dbReference type="Proteomes" id="UP000054408">
    <property type="component" value="Unassembled WGS sequence"/>
</dbReference>
<dbReference type="PROSITE" id="PS50004">
    <property type="entry name" value="C2"/>
    <property type="match status" value="1"/>
</dbReference>
<dbReference type="GO" id="GO:0046856">
    <property type="term" value="P:phosphatidylinositol dephosphorylation"/>
    <property type="evidence" value="ECO:0007669"/>
    <property type="project" value="TreeGrafter"/>
</dbReference>
<dbReference type="InterPro" id="IPR002013">
    <property type="entry name" value="SAC_dom"/>
</dbReference>
<organism evidence="4 5">
    <name type="scientific">Thecamonas trahens ATCC 50062</name>
    <dbReference type="NCBI Taxonomy" id="461836"/>
    <lineage>
        <taxon>Eukaryota</taxon>
        <taxon>Apusozoa</taxon>
        <taxon>Apusomonadida</taxon>
        <taxon>Apusomonadidae</taxon>
        <taxon>Thecamonas</taxon>
    </lineage>
</organism>
<dbReference type="Gene3D" id="2.60.40.150">
    <property type="entry name" value="C2 domain"/>
    <property type="match status" value="1"/>
</dbReference>